<dbReference type="RefSeq" id="WP_072760328.1">
    <property type="nucleotide sequence ID" value="NZ_FRDJ01000010.1"/>
</dbReference>
<dbReference type="GO" id="GO:0016747">
    <property type="term" value="F:acyltransferase activity, transferring groups other than amino-acyl groups"/>
    <property type="evidence" value="ECO:0007669"/>
    <property type="project" value="InterPro"/>
</dbReference>
<protein>
    <submittedName>
        <fullName evidence="2">Protein N-acetyltransferase, RimJ/RimL family</fullName>
    </submittedName>
</protein>
<dbReference type="PANTHER" id="PTHR43415">
    <property type="entry name" value="SPERMIDINE N(1)-ACETYLTRANSFERASE"/>
    <property type="match status" value="1"/>
</dbReference>
<dbReference type="OrthoDB" id="9795206at2"/>
<evidence type="ECO:0000313" key="3">
    <source>
        <dbReference type="Proteomes" id="UP000184207"/>
    </source>
</evidence>
<gene>
    <name evidence="2" type="ORF">SAMN02745226_01639</name>
</gene>
<dbReference type="Pfam" id="PF13302">
    <property type="entry name" value="Acetyltransf_3"/>
    <property type="match status" value="1"/>
</dbReference>
<proteinExistence type="predicted"/>
<dbReference type="Proteomes" id="UP000184207">
    <property type="component" value="Unassembled WGS sequence"/>
</dbReference>
<reference evidence="3" key="1">
    <citation type="submission" date="2016-12" db="EMBL/GenBank/DDBJ databases">
        <authorList>
            <person name="Varghese N."/>
            <person name="Submissions S."/>
        </authorList>
    </citation>
    <scope>NUCLEOTIDE SEQUENCE [LARGE SCALE GENOMIC DNA]</scope>
    <source>
        <strain evidence="3">DSM 13020</strain>
    </source>
</reference>
<accession>A0A1M7T702</accession>
<dbReference type="Gene3D" id="3.40.630.30">
    <property type="match status" value="1"/>
</dbReference>
<evidence type="ECO:0000259" key="1">
    <source>
        <dbReference type="PROSITE" id="PS51186"/>
    </source>
</evidence>
<feature type="domain" description="N-acetyltransferase" evidence="1">
    <location>
        <begin position="7"/>
        <end position="172"/>
    </location>
</feature>
<name>A0A1M7T702_FERGO</name>
<dbReference type="EMBL" id="FRDJ01000010">
    <property type="protein sequence ID" value="SHN66510.1"/>
    <property type="molecule type" value="Genomic_DNA"/>
</dbReference>
<keyword evidence="3" id="KW-1185">Reference proteome</keyword>
<dbReference type="SUPFAM" id="SSF55729">
    <property type="entry name" value="Acyl-CoA N-acyltransferases (Nat)"/>
    <property type="match status" value="1"/>
</dbReference>
<dbReference type="InterPro" id="IPR016181">
    <property type="entry name" value="Acyl_CoA_acyltransferase"/>
</dbReference>
<dbReference type="InterPro" id="IPR000182">
    <property type="entry name" value="GNAT_dom"/>
</dbReference>
<dbReference type="PANTHER" id="PTHR43415:SF3">
    <property type="entry name" value="GNAT-FAMILY ACETYLTRANSFERASE"/>
    <property type="match status" value="1"/>
</dbReference>
<dbReference type="CDD" id="cd04301">
    <property type="entry name" value="NAT_SF"/>
    <property type="match status" value="1"/>
</dbReference>
<dbReference type="AlphaFoldDB" id="A0A1M7T702"/>
<keyword evidence="2" id="KW-0808">Transferase</keyword>
<dbReference type="STRING" id="1121883.SAMN02745226_01639"/>
<sequence length="177" mass="20851">MLEGKLVKLVEYKKEYLEKAREMINDWEVKKYLTPGIPFPLRIEDEEKWYSSLNPFGNGTYSFAILLKDTNEYIGGCGVNTVDWKNSVAEIGIFLGSQYHNKGYGTDAMEVLIRFIFKEMNINKIRLHTYSFNKRGIRVYEKVGFKTEGVLRKEIFREGQYHDIVVMGLLREEWQEK</sequence>
<dbReference type="PROSITE" id="PS51186">
    <property type="entry name" value="GNAT"/>
    <property type="match status" value="1"/>
</dbReference>
<evidence type="ECO:0000313" key="2">
    <source>
        <dbReference type="EMBL" id="SHN66510.1"/>
    </source>
</evidence>
<organism evidence="2 3">
    <name type="scientific">Fervidobacterium gondwanense DSM 13020</name>
    <dbReference type="NCBI Taxonomy" id="1121883"/>
    <lineage>
        <taxon>Bacteria</taxon>
        <taxon>Thermotogati</taxon>
        <taxon>Thermotogota</taxon>
        <taxon>Thermotogae</taxon>
        <taxon>Thermotogales</taxon>
        <taxon>Fervidobacteriaceae</taxon>
        <taxon>Fervidobacterium</taxon>
    </lineage>
</organism>